<dbReference type="Pfam" id="PF14420">
    <property type="entry name" value="Clr5"/>
    <property type="match status" value="1"/>
</dbReference>
<gene>
    <name evidence="3" type="ORF">BCON_0307g00010</name>
</gene>
<dbReference type="PANTHER" id="PTHR38788">
    <property type="entry name" value="CLR5 DOMAIN-CONTAINING PROTEIN"/>
    <property type="match status" value="1"/>
</dbReference>
<name>A0A4Z1HJ45_9HELO</name>
<dbReference type="EMBL" id="PQXN01000306">
    <property type="protein sequence ID" value="TGO46790.1"/>
    <property type="molecule type" value="Genomic_DNA"/>
</dbReference>
<accession>A0A4Z1HJ45</accession>
<evidence type="ECO:0000313" key="3">
    <source>
        <dbReference type="EMBL" id="TGO46790.1"/>
    </source>
</evidence>
<dbReference type="InterPro" id="IPR025676">
    <property type="entry name" value="Clr5_dom"/>
</dbReference>
<feature type="region of interest" description="Disordered" evidence="1">
    <location>
        <begin position="629"/>
        <end position="653"/>
    </location>
</feature>
<keyword evidence="4" id="KW-1185">Reference proteome</keyword>
<evidence type="ECO:0000313" key="4">
    <source>
        <dbReference type="Proteomes" id="UP000297527"/>
    </source>
</evidence>
<evidence type="ECO:0000259" key="2">
    <source>
        <dbReference type="Pfam" id="PF14420"/>
    </source>
</evidence>
<dbReference type="InterPro" id="IPR011990">
    <property type="entry name" value="TPR-like_helical_dom_sf"/>
</dbReference>
<feature type="compositionally biased region" description="Basic and acidic residues" evidence="1">
    <location>
        <begin position="629"/>
        <end position="648"/>
    </location>
</feature>
<organism evidence="3 4">
    <name type="scientific">Botryotinia convoluta</name>
    <dbReference type="NCBI Taxonomy" id="54673"/>
    <lineage>
        <taxon>Eukaryota</taxon>
        <taxon>Fungi</taxon>
        <taxon>Dikarya</taxon>
        <taxon>Ascomycota</taxon>
        <taxon>Pezizomycotina</taxon>
        <taxon>Leotiomycetes</taxon>
        <taxon>Helotiales</taxon>
        <taxon>Sclerotiniaceae</taxon>
        <taxon>Botryotinia</taxon>
    </lineage>
</organism>
<dbReference type="AlphaFoldDB" id="A0A4Z1HJ45"/>
<feature type="domain" description="Clr5" evidence="2">
    <location>
        <begin position="45"/>
        <end position="97"/>
    </location>
</feature>
<protein>
    <recommendedName>
        <fullName evidence="2">Clr5 domain-containing protein</fullName>
    </recommendedName>
</protein>
<dbReference type="PANTHER" id="PTHR38788:SF3">
    <property type="entry name" value="CLR5 DOMAIN-CONTAINING PROTEIN"/>
    <property type="match status" value="1"/>
</dbReference>
<dbReference type="Gene3D" id="1.25.40.10">
    <property type="entry name" value="Tetratricopeptide repeat domain"/>
    <property type="match status" value="1"/>
</dbReference>
<dbReference type="OrthoDB" id="3521172at2759"/>
<comment type="caution">
    <text evidence="3">The sequence shown here is derived from an EMBL/GenBank/DDBJ whole genome shotgun (WGS) entry which is preliminary data.</text>
</comment>
<dbReference type="SUPFAM" id="SSF48452">
    <property type="entry name" value="TPR-like"/>
    <property type="match status" value="1"/>
</dbReference>
<evidence type="ECO:0000256" key="1">
    <source>
        <dbReference type="SAM" id="MobiDB-lite"/>
    </source>
</evidence>
<dbReference type="Proteomes" id="UP000297527">
    <property type="component" value="Unassembled WGS sequence"/>
</dbReference>
<reference evidence="3 4" key="1">
    <citation type="submission" date="2017-12" db="EMBL/GenBank/DDBJ databases">
        <title>Comparative genomics of Botrytis spp.</title>
        <authorList>
            <person name="Valero-Jimenez C.A."/>
            <person name="Tapia P."/>
            <person name="Veloso J."/>
            <person name="Silva-Moreno E."/>
            <person name="Staats M."/>
            <person name="Valdes J.H."/>
            <person name="Van Kan J.A.L."/>
        </authorList>
    </citation>
    <scope>NUCLEOTIDE SEQUENCE [LARGE SCALE GENOMIC DNA]</scope>
    <source>
        <strain evidence="3 4">MUCL11595</strain>
    </source>
</reference>
<proteinExistence type="predicted"/>
<sequence>MDYSKTFSLGTSTNVIDGFKALESRCFALEVPNCHSHRGGRVITDADWPGLKPIIHRLYIIDNLAFLKVKEALNLEFGYNITNRQFTRKIETWGFKKNFRKNERDEIVKSGKIPHRLIHGSRINQKRVERLQRRNVVRMGFGVESEDNERSLVQDQDFFQKTNAIKGASLDLELCYTMTGDQNAALEDYDMTIEEIPRSKFRHGIVTQNTEDQWPFIQSAEDDSGLSWLAELFVQLEIAEIIASISFETKKEKQWDVEEARFISGTDLKELSKPYDNTSKDIDGFEGKLPRLERVLPPNSPAIILTLESLAFVYHRLGRRGEVRRTHRNLFQIRQKEKFPNTYKKVESYLWIVDSSISLGDMKIAMNLHSILHPEIEKAVDSQHPLRIYSSYLMAKILYQLYQNHEAEDIIRPVMQIVLATLGHNHILTIKVMNLLSLILQKKFYLVEANRLARYSLQVADRADLGATWFESARTLIYALEAQDLYNESTSLSHHLYKLSSETFDCKEHAYLAHHMTIATALLERNEASKAVDMLREVQNNLYAYKEQKISMEFKLLLGCALLEQRSFEEAIVCLKESFKLTVELYGWDDPVFYKNLSRKWRMLVEKESSTKEWVKDIEDRIHEVRGGTRGDDESIFKDDDDEKHETDFGDTDMEGFDIREEENDAETQFEGRGPSLDDIFNTERDTSEDITFVGLGIDKHILA</sequence>